<dbReference type="Gene3D" id="3.40.630.30">
    <property type="match status" value="2"/>
</dbReference>
<keyword evidence="9" id="KW-1185">Reference proteome</keyword>
<evidence type="ECO:0000256" key="2">
    <source>
        <dbReference type="ARBA" id="ARBA00009324"/>
    </source>
</evidence>
<comment type="similarity">
    <text evidence="2">Belongs to the sterol desaturase family.</text>
</comment>
<dbReference type="GO" id="GO:0008610">
    <property type="term" value="P:lipid biosynthetic process"/>
    <property type="evidence" value="ECO:0007669"/>
    <property type="project" value="InterPro"/>
</dbReference>
<evidence type="ECO:0000313" key="9">
    <source>
        <dbReference type="Proteomes" id="UP000327013"/>
    </source>
</evidence>
<dbReference type="GO" id="GO:0005506">
    <property type="term" value="F:iron ion binding"/>
    <property type="evidence" value="ECO:0007669"/>
    <property type="project" value="InterPro"/>
</dbReference>
<evidence type="ECO:0000256" key="3">
    <source>
        <dbReference type="ARBA" id="ARBA00022692"/>
    </source>
</evidence>
<evidence type="ECO:0000313" key="8">
    <source>
        <dbReference type="EMBL" id="KAB8356703.1"/>
    </source>
</evidence>
<feature type="transmembrane region" description="Helical" evidence="6">
    <location>
        <begin position="18"/>
        <end position="39"/>
    </location>
</feature>
<accession>A0A5N6KXL8</accession>
<sequence length="395" mass="45891">MAIVLSYRNSQTPAQMNWIALPLEIGLYGVVLDFWFYWYHRVMHDFDFLWKYHRTHHLTKHPNALLTLYADEEQEFFDVVGIPLMTYFTLKLMGLPMGFYEWWICQMYVVFTELAGHSGIRVCATPPSTLTWLLRYFDAELSIEDHDLHHRSGWKKSHNYGKQTRLWDRIFGTCHDRIELVKENIDYENTATIFVGLPWVKTLDQRERSVPIIGGNTLLTLNNQIQRHGPSIVSESMKAPELYKYLPFGPYPTLEDFERWYNHRITSTDGNLLYAITDLQLRPGEIAGVVGFSMGLLLQHALGLPPHGMGMRRVQWKAHPDNAKSVRAAERLGFIYEGILRWNMVLPQGKDGNDINVNKERIGNGVPGRHSVMLSFCCDDWEGESRDKLDLAMKR</sequence>
<dbReference type="InterPro" id="IPR016181">
    <property type="entry name" value="Acyl_CoA_acyltransferase"/>
</dbReference>
<comment type="caution">
    <text evidence="8">The sequence shown here is derived from an EMBL/GenBank/DDBJ whole genome shotgun (WGS) entry which is preliminary data.</text>
</comment>
<protein>
    <recommendedName>
        <fullName evidence="7">Fatty acid hydroxylase domain-containing protein</fullName>
    </recommendedName>
</protein>
<gene>
    <name evidence="8" type="ORF">FH972_024279</name>
</gene>
<evidence type="ECO:0000259" key="7">
    <source>
        <dbReference type="Pfam" id="PF04116"/>
    </source>
</evidence>
<evidence type="ECO:0000256" key="4">
    <source>
        <dbReference type="ARBA" id="ARBA00022989"/>
    </source>
</evidence>
<dbReference type="EMBL" id="VIBQ01000016">
    <property type="protein sequence ID" value="KAB8356703.1"/>
    <property type="molecule type" value="Genomic_DNA"/>
</dbReference>
<dbReference type="AlphaFoldDB" id="A0A5N6KXL8"/>
<proteinExistence type="inferred from homology"/>
<dbReference type="SUPFAM" id="SSF55729">
    <property type="entry name" value="Acyl-CoA N-acyltransferases (Nat)"/>
    <property type="match status" value="1"/>
</dbReference>
<keyword evidence="4 6" id="KW-1133">Transmembrane helix</keyword>
<keyword evidence="5 6" id="KW-0472">Membrane</keyword>
<name>A0A5N6KXL8_9ROSI</name>
<feature type="domain" description="Fatty acid hydroxylase" evidence="7">
    <location>
        <begin position="27"/>
        <end position="173"/>
    </location>
</feature>
<reference evidence="8 9" key="1">
    <citation type="submission" date="2019-06" db="EMBL/GenBank/DDBJ databases">
        <title>A chromosomal-level reference genome of Carpinus fangiana (Coryloideae, Betulaceae).</title>
        <authorList>
            <person name="Yang X."/>
            <person name="Wang Z."/>
            <person name="Zhang L."/>
            <person name="Hao G."/>
            <person name="Liu J."/>
            <person name="Yang Y."/>
        </authorList>
    </citation>
    <scope>NUCLEOTIDE SEQUENCE [LARGE SCALE GENOMIC DNA]</scope>
    <source>
        <strain evidence="8">Cfa_2016G</strain>
        <tissue evidence="8">Leaf</tissue>
    </source>
</reference>
<dbReference type="InterPro" id="IPR006694">
    <property type="entry name" value="Fatty_acid_hydroxylase"/>
</dbReference>
<dbReference type="Pfam" id="PF04116">
    <property type="entry name" value="FA_hydroxylase"/>
    <property type="match status" value="1"/>
</dbReference>
<evidence type="ECO:0000256" key="5">
    <source>
        <dbReference type="ARBA" id="ARBA00023136"/>
    </source>
</evidence>
<organism evidence="8 9">
    <name type="scientific">Carpinus fangiana</name>
    <dbReference type="NCBI Taxonomy" id="176857"/>
    <lineage>
        <taxon>Eukaryota</taxon>
        <taxon>Viridiplantae</taxon>
        <taxon>Streptophyta</taxon>
        <taxon>Embryophyta</taxon>
        <taxon>Tracheophyta</taxon>
        <taxon>Spermatophyta</taxon>
        <taxon>Magnoliopsida</taxon>
        <taxon>eudicotyledons</taxon>
        <taxon>Gunneridae</taxon>
        <taxon>Pentapetalae</taxon>
        <taxon>rosids</taxon>
        <taxon>fabids</taxon>
        <taxon>Fagales</taxon>
        <taxon>Betulaceae</taxon>
        <taxon>Carpinus</taxon>
    </lineage>
</organism>
<dbReference type="GO" id="GO:0016491">
    <property type="term" value="F:oxidoreductase activity"/>
    <property type="evidence" value="ECO:0007669"/>
    <property type="project" value="InterPro"/>
</dbReference>
<dbReference type="Proteomes" id="UP000327013">
    <property type="component" value="Unassembled WGS sequence"/>
</dbReference>
<evidence type="ECO:0000256" key="6">
    <source>
        <dbReference type="SAM" id="Phobius"/>
    </source>
</evidence>
<dbReference type="PANTHER" id="PTHR11863">
    <property type="entry name" value="STEROL DESATURASE"/>
    <property type="match status" value="1"/>
</dbReference>
<keyword evidence="3 6" id="KW-0812">Transmembrane</keyword>
<evidence type="ECO:0000256" key="1">
    <source>
        <dbReference type="ARBA" id="ARBA00004370"/>
    </source>
</evidence>
<dbReference type="OrthoDB" id="6354873at2759"/>
<comment type="subcellular location">
    <subcellularLocation>
        <location evidence="1">Membrane</location>
    </subcellularLocation>
</comment>
<dbReference type="InterPro" id="IPR050307">
    <property type="entry name" value="Sterol_Desaturase_Related"/>
</dbReference>
<dbReference type="GO" id="GO:0016020">
    <property type="term" value="C:membrane"/>
    <property type="evidence" value="ECO:0007669"/>
    <property type="project" value="UniProtKB-SubCell"/>
</dbReference>